<gene>
    <name evidence="2" type="ORF">Q2T52_08795</name>
</gene>
<feature type="region of interest" description="Disordered" evidence="1">
    <location>
        <begin position="1"/>
        <end position="60"/>
    </location>
</feature>
<reference evidence="2" key="2">
    <citation type="submission" date="2023-07" db="EMBL/GenBank/DDBJ databases">
        <authorList>
            <person name="Sun H."/>
        </authorList>
    </citation>
    <scope>NUCLEOTIDE SEQUENCE</scope>
    <source>
        <strain evidence="2">05753</strain>
    </source>
</reference>
<evidence type="ECO:0000256" key="1">
    <source>
        <dbReference type="SAM" id="MobiDB-lite"/>
    </source>
</evidence>
<proteinExistence type="predicted"/>
<keyword evidence="3" id="KW-1185">Reference proteome</keyword>
<comment type="caution">
    <text evidence="2">The sequence shown here is derived from an EMBL/GenBank/DDBJ whole genome shotgun (WGS) entry which is preliminary data.</text>
</comment>
<name>A0ABT8SUU4_9HYPH</name>
<organism evidence="2 3">
    <name type="scientific">Rhizobium oryzicola</name>
    <dbReference type="NCBI Taxonomy" id="1232668"/>
    <lineage>
        <taxon>Bacteria</taxon>
        <taxon>Pseudomonadati</taxon>
        <taxon>Pseudomonadota</taxon>
        <taxon>Alphaproteobacteria</taxon>
        <taxon>Hyphomicrobiales</taxon>
        <taxon>Rhizobiaceae</taxon>
        <taxon>Rhizobium/Agrobacterium group</taxon>
        <taxon>Rhizobium</taxon>
    </lineage>
</organism>
<accession>A0ABT8SUU4</accession>
<evidence type="ECO:0000313" key="3">
    <source>
        <dbReference type="Proteomes" id="UP001169006"/>
    </source>
</evidence>
<dbReference type="RefSeq" id="WP_302076333.1">
    <property type="nucleotide sequence ID" value="NZ_JAUKWQ010000002.1"/>
</dbReference>
<feature type="compositionally biased region" description="Polar residues" evidence="1">
    <location>
        <begin position="30"/>
        <end position="39"/>
    </location>
</feature>
<dbReference type="Proteomes" id="UP001169006">
    <property type="component" value="Unassembled WGS sequence"/>
</dbReference>
<dbReference type="EMBL" id="JAUKWQ010000002">
    <property type="protein sequence ID" value="MDO1582193.1"/>
    <property type="molecule type" value="Genomic_DNA"/>
</dbReference>
<reference evidence="2" key="1">
    <citation type="journal article" date="2015" name="Int. J. Syst. Evol. Microbiol.">
        <title>Rhizobium oryzicola sp. nov., potential plant-growth-promoting endophytic bacteria isolated from rice roots.</title>
        <authorList>
            <person name="Zhang X.X."/>
            <person name="Gao J.S."/>
            <person name="Cao Y.H."/>
            <person name="Sheirdil R.A."/>
            <person name="Wang X.C."/>
            <person name="Zhang L."/>
        </authorList>
    </citation>
    <scope>NUCLEOTIDE SEQUENCE</scope>
    <source>
        <strain evidence="2">05753</strain>
    </source>
</reference>
<evidence type="ECO:0000313" key="2">
    <source>
        <dbReference type="EMBL" id="MDO1582193.1"/>
    </source>
</evidence>
<sequence>MQITNSYASPFIQPPRVDIARKTPDASAVSEASNHSPASESGDEFAAGSASDTAEPKFPYYDILGRPRDLEGRLVDEQGHLLQSEAVEKPPENSTDKFWEQKPERVQLFPTRLISKQRVLEHAKLMQDYNEFVETVLKYHMRTPSSLQQMMDDKVTSEMPKAVEWLDTTVSVYNVFKQRANSEQYRTDAAYKASVDNWLANSKSLVTNAYQAIAGQTDVKGSLLEWNADGTLNVPSFALALKGQTILTHTAAS</sequence>
<protein>
    <submittedName>
        <fullName evidence="2">Uncharacterized protein</fullName>
    </submittedName>
</protein>